<evidence type="ECO:0000313" key="2">
    <source>
        <dbReference type="EMBL" id="RXN29482.1"/>
    </source>
</evidence>
<comment type="caution">
    <text evidence="2">The sequence shown here is derived from an EMBL/GenBank/DDBJ whole genome shotgun (WGS) entry which is preliminary data.</text>
</comment>
<name>A0A498NBU6_LABRO</name>
<sequence length="133" mass="14352">MFCATAASTTSTATALPSTSTALPMQTTASSSPSSIVNRCVTDVRRQTLCPITTATLRAEVLWCLDLATKHHSFNSNDGIGELFRNMFPDSDIAKSFALGKDKSAYMIKFGIAPYFKKQLVEAINKAGPFVHV</sequence>
<dbReference type="EMBL" id="QBIY01011929">
    <property type="protein sequence ID" value="RXN27886.1"/>
    <property type="molecule type" value="Genomic_DNA"/>
</dbReference>
<evidence type="ECO:0000313" key="3">
    <source>
        <dbReference type="Proteomes" id="UP000290572"/>
    </source>
</evidence>
<proteinExistence type="predicted"/>
<dbReference type="Proteomes" id="UP000290572">
    <property type="component" value="Unassembled WGS sequence"/>
</dbReference>
<dbReference type="EMBL" id="QBIY01011785">
    <property type="protein sequence ID" value="RXN29482.1"/>
    <property type="molecule type" value="Genomic_DNA"/>
</dbReference>
<evidence type="ECO:0000313" key="1">
    <source>
        <dbReference type="EMBL" id="RXN27886.1"/>
    </source>
</evidence>
<reference evidence="2 3" key="1">
    <citation type="submission" date="2018-03" db="EMBL/GenBank/DDBJ databases">
        <title>Draft genome sequence of Rohu Carp (Labeo rohita).</title>
        <authorList>
            <person name="Das P."/>
            <person name="Kushwaha B."/>
            <person name="Joshi C.G."/>
            <person name="Kumar D."/>
            <person name="Nagpure N.S."/>
            <person name="Sahoo L."/>
            <person name="Das S.P."/>
            <person name="Bit A."/>
            <person name="Patnaik S."/>
            <person name="Meher P.K."/>
            <person name="Jayasankar P."/>
            <person name="Koringa P.G."/>
            <person name="Patel N.V."/>
            <person name="Hinsu A.T."/>
            <person name="Kumar R."/>
            <person name="Pandey M."/>
            <person name="Agarwal S."/>
            <person name="Srivastava S."/>
            <person name="Singh M."/>
            <person name="Iquebal M.A."/>
            <person name="Jaiswal S."/>
            <person name="Angadi U.B."/>
            <person name="Kumar N."/>
            <person name="Raza M."/>
            <person name="Shah T.M."/>
            <person name="Rai A."/>
            <person name="Jena J.K."/>
        </authorList>
    </citation>
    <scope>NUCLEOTIDE SEQUENCE [LARGE SCALE GENOMIC DNA]</scope>
    <source>
        <strain evidence="2">DASCIFA01</strain>
        <tissue evidence="2">Testis</tissue>
    </source>
</reference>
<accession>A0A498NBU6</accession>
<organism evidence="2 3">
    <name type="scientific">Labeo rohita</name>
    <name type="common">Indian major carp</name>
    <name type="synonym">Cyprinus rohita</name>
    <dbReference type="NCBI Taxonomy" id="84645"/>
    <lineage>
        <taxon>Eukaryota</taxon>
        <taxon>Metazoa</taxon>
        <taxon>Chordata</taxon>
        <taxon>Craniata</taxon>
        <taxon>Vertebrata</taxon>
        <taxon>Euteleostomi</taxon>
        <taxon>Actinopterygii</taxon>
        <taxon>Neopterygii</taxon>
        <taxon>Teleostei</taxon>
        <taxon>Ostariophysi</taxon>
        <taxon>Cypriniformes</taxon>
        <taxon>Cyprinidae</taxon>
        <taxon>Labeoninae</taxon>
        <taxon>Labeonini</taxon>
        <taxon>Labeo</taxon>
    </lineage>
</organism>
<gene>
    <name evidence="1" type="ORF">ROHU_005399</name>
    <name evidence="2" type="ORF">ROHU_018430</name>
</gene>
<keyword evidence="3" id="KW-1185">Reference proteome</keyword>
<protein>
    <submittedName>
        <fullName evidence="2">Oxysterol-binding-related 5 isoform X1</fullName>
    </submittedName>
</protein>
<dbReference type="AlphaFoldDB" id="A0A498NBU6"/>